<protein>
    <recommendedName>
        <fullName evidence="3">DUF222 domain-containing protein</fullName>
    </recommendedName>
</protein>
<accession>A0ABV6R994</accession>
<organism evidence="1 2">
    <name type="scientific">Brachybacterium hainanense</name>
    <dbReference type="NCBI Taxonomy" id="1541174"/>
    <lineage>
        <taxon>Bacteria</taxon>
        <taxon>Bacillati</taxon>
        <taxon>Actinomycetota</taxon>
        <taxon>Actinomycetes</taxon>
        <taxon>Micrococcales</taxon>
        <taxon>Dermabacteraceae</taxon>
        <taxon>Brachybacterium</taxon>
    </lineage>
</organism>
<dbReference type="RefSeq" id="WP_376979195.1">
    <property type="nucleotide sequence ID" value="NZ_JBHLSV010000005.1"/>
</dbReference>
<dbReference type="Proteomes" id="UP001589793">
    <property type="component" value="Unassembled WGS sequence"/>
</dbReference>
<sequence length="113" mass="12524">MEDLERLRRITGITADQIPDADMLAIIAEHPGQIWCAAAAAAEILATRHAGGSGVTAVEDIAIDRRRPLTAWLDLADRWRRRCEDESDEGPYVIEFQPCGPRGVEAVESPWMI</sequence>
<reference evidence="1 2" key="1">
    <citation type="submission" date="2024-09" db="EMBL/GenBank/DDBJ databases">
        <authorList>
            <person name="Sun Q."/>
            <person name="Mori K."/>
        </authorList>
    </citation>
    <scope>NUCLEOTIDE SEQUENCE [LARGE SCALE GENOMIC DNA]</scope>
    <source>
        <strain evidence="1 2">CICC 10874</strain>
    </source>
</reference>
<name>A0ABV6R994_9MICO</name>
<proteinExistence type="predicted"/>
<evidence type="ECO:0000313" key="2">
    <source>
        <dbReference type="Proteomes" id="UP001589793"/>
    </source>
</evidence>
<evidence type="ECO:0008006" key="3">
    <source>
        <dbReference type="Google" id="ProtNLM"/>
    </source>
</evidence>
<evidence type="ECO:0000313" key="1">
    <source>
        <dbReference type="EMBL" id="MFC0673547.1"/>
    </source>
</evidence>
<comment type="caution">
    <text evidence="1">The sequence shown here is derived from an EMBL/GenBank/DDBJ whole genome shotgun (WGS) entry which is preliminary data.</text>
</comment>
<gene>
    <name evidence="1" type="ORF">ACFFF6_06215</name>
</gene>
<dbReference type="EMBL" id="JBHLSV010000005">
    <property type="protein sequence ID" value="MFC0673547.1"/>
    <property type="molecule type" value="Genomic_DNA"/>
</dbReference>
<keyword evidence="2" id="KW-1185">Reference proteome</keyword>